<dbReference type="Proteomes" id="UP000315889">
    <property type="component" value="Unassembled WGS sequence"/>
</dbReference>
<evidence type="ECO:0008006" key="3">
    <source>
        <dbReference type="Google" id="ProtNLM"/>
    </source>
</evidence>
<dbReference type="AlphaFoldDB" id="A0A520MEH3"/>
<sequence>MMNNLRLLALLGAIFLMPSLVSMISTDSVLASSVIAAEEKKEPKYKDVKTRKRASVGKTCAKALDKVQGEKGPIGIAGAADEKADVSALWLEARAMLSNIESRKKVCDSAYEQTQVWNMQGYVSYSLDDMKSAILYYKKIVESDGAEEEFRLNTRLTLGQFYAATEQYSLAIEQLEIWAERSFVVGAEQRLMMAQLYHLLERKDEALEMANIGVAEAEAKGLLPKEGFWNIQKVIYYDRDNLPMVSSILEKLVKHYPKWSHWRQLAGMYGSLERDLDQLVATDVVYLNNELKTEGQVLNLAYLYLGAEVPFRAAVVMEKGMSDEIIDRSPKNLETLGQAWLQAKNLPQALKAFEAASKLSDTGELQYRIASIYLDLGQDKKAYRASLKAERKGVGKNTASNYNKMGSALINLHCYKDAVKVFNKSVKAADTKKKKRFPKQWIKFANYEGDRLQKLRDVGATVPNCSKA</sequence>
<proteinExistence type="predicted"/>
<evidence type="ECO:0000313" key="2">
    <source>
        <dbReference type="Proteomes" id="UP000315889"/>
    </source>
</evidence>
<accession>A0A520MEH3</accession>
<dbReference type="InterPro" id="IPR019734">
    <property type="entry name" value="TPR_rpt"/>
</dbReference>
<dbReference type="EMBL" id="SHBP01000009">
    <property type="protein sequence ID" value="RZO19623.1"/>
    <property type="molecule type" value="Genomic_DNA"/>
</dbReference>
<reference evidence="1 2" key="1">
    <citation type="submission" date="2019-02" db="EMBL/GenBank/DDBJ databases">
        <title>Prokaryotic population dynamics and viral predation in marine succession experiment using metagenomics: the confinement effect.</title>
        <authorList>
            <person name="Haro-Moreno J.M."/>
            <person name="Rodriguez-Valera F."/>
            <person name="Lopez-Perez M."/>
        </authorList>
    </citation>
    <scope>NUCLEOTIDE SEQUENCE [LARGE SCALE GENOMIC DNA]</scope>
    <source>
        <strain evidence="1">MED-G170</strain>
    </source>
</reference>
<comment type="caution">
    <text evidence="1">The sequence shown here is derived from an EMBL/GenBank/DDBJ whole genome shotgun (WGS) entry which is preliminary data.</text>
</comment>
<protein>
    <recommendedName>
        <fullName evidence="3">Tetratricopeptide repeat protein</fullName>
    </recommendedName>
</protein>
<organism evidence="1 2">
    <name type="scientific">SAR92 clade bacterium</name>
    <dbReference type="NCBI Taxonomy" id="2315479"/>
    <lineage>
        <taxon>Bacteria</taxon>
        <taxon>Pseudomonadati</taxon>
        <taxon>Pseudomonadota</taxon>
        <taxon>Gammaproteobacteria</taxon>
        <taxon>Cellvibrionales</taxon>
        <taxon>Porticoccaceae</taxon>
        <taxon>SAR92 clade</taxon>
    </lineage>
</organism>
<dbReference type="Gene3D" id="1.25.40.10">
    <property type="entry name" value="Tetratricopeptide repeat domain"/>
    <property type="match status" value="2"/>
</dbReference>
<dbReference type="SMART" id="SM00028">
    <property type="entry name" value="TPR"/>
    <property type="match status" value="4"/>
</dbReference>
<dbReference type="InterPro" id="IPR011990">
    <property type="entry name" value="TPR-like_helical_dom_sf"/>
</dbReference>
<gene>
    <name evidence="1" type="ORF">EVB03_06870</name>
</gene>
<dbReference type="SUPFAM" id="SSF48452">
    <property type="entry name" value="TPR-like"/>
    <property type="match status" value="1"/>
</dbReference>
<dbReference type="Pfam" id="PF13181">
    <property type="entry name" value="TPR_8"/>
    <property type="match status" value="1"/>
</dbReference>
<evidence type="ECO:0000313" key="1">
    <source>
        <dbReference type="EMBL" id="RZO19623.1"/>
    </source>
</evidence>
<name>A0A520MEH3_9GAMM</name>